<dbReference type="Proteomes" id="UP000887566">
    <property type="component" value="Unplaced"/>
</dbReference>
<accession>A0A914UIR9</accession>
<dbReference type="Gene3D" id="2.60.120.10">
    <property type="entry name" value="Jelly Rolls"/>
    <property type="match status" value="1"/>
</dbReference>
<keyword evidence="3" id="KW-1185">Reference proteome</keyword>
<dbReference type="InterPro" id="IPR014710">
    <property type="entry name" value="RmlC-like_jellyroll"/>
</dbReference>
<reference evidence="4" key="1">
    <citation type="submission" date="2022-11" db="UniProtKB">
        <authorList>
            <consortium name="WormBaseParasite"/>
        </authorList>
    </citation>
    <scope>IDENTIFICATION</scope>
</reference>
<evidence type="ECO:0000313" key="4">
    <source>
        <dbReference type="WBParaSite" id="PSAMB.scaffold10458size4069.g33318.t1"/>
    </source>
</evidence>
<dbReference type="InterPro" id="IPR003347">
    <property type="entry name" value="JmjC_dom"/>
</dbReference>
<dbReference type="WBParaSite" id="PSAMB.scaffold10458size4069.g33318.t1">
    <property type="protein sequence ID" value="PSAMB.scaffold10458size4069.g33318.t1"/>
    <property type="gene ID" value="PSAMB.scaffold10458size4069.g33318"/>
</dbReference>
<sequence length="573" mass="64809">MRQDRTAVICFYACSFLSLHLASCVSHVGKVILQDAVRLTADRCLVLLVEPEPAPNRPVVELERAELVERVVATAFASDDGIAYGRVELSRLDGEKYVRLEFEDGQRPKEGDVIALEKRVPDRSCLLTNHLKHVVLLGAVLHASSIDENLIVSFVNDRCGAFFTPDGSLSIAGLHRHAILSELTNVYAYPNSVTMAELVDKCSSDLSCFFNGKCAHQCLPSTEEETCGREWENASKYVEDASATLSSKSKRNERGRVALPECEVLETPPSRQRFLLEYVAKSRPVVIRNAINHWPALSQWTNDAFRARFGANDTHVKLTPGGEFEGVEPISLWNASRFQIPPEVKAALRFTDLVMVRPEGIDMTVAQFLDLIEHVSKNSSFVSAYLEYAPIRQHLKGLEKDVPALSFAADLNLDMLNIWLSDGNTLGKLHMDQYDNLLCQLSGRKQLILFDPANNEQLYEGHILEAMLRYHNGTFHRDRLMRSTALTMSPVDITKPDFQKFPLFAGARPMRCVIEKGDVLYLPSFWWHEVQSYPNMTEGRNLAVNFWYEPFLTKQFPCEECKLDVNLNYRHLL</sequence>
<evidence type="ECO:0000259" key="2">
    <source>
        <dbReference type="PROSITE" id="PS51184"/>
    </source>
</evidence>
<dbReference type="PANTHER" id="PTHR12461">
    <property type="entry name" value="HYPOXIA-INDUCIBLE FACTOR 1 ALPHA INHIBITOR-RELATED"/>
    <property type="match status" value="1"/>
</dbReference>
<organism evidence="3 4">
    <name type="scientific">Plectus sambesii</name>
    <dbReference type="NCBI Taxonomy" id="2011161"/>
    <lineage>
        <taxon>Eukaryota</taxon>
        <taxon>Metazoa</taxon>
        <taxon>Ecdysozoa</taxon>
        <taxon>Nematoda</taxon>
        <taxon>Chromadorea</taxon>
        <taxon>Plectida</taxon>
        <taxon>Plectina</taxon>
        <taxon>Plectoidea</taxon>
        <taxon>Plectidae</taxon>
        <taxon>Plectus</taxon>
    </lineage>
</organism>
<evidence type="ECO:0000313" key="3">
    <source>
        <dbReference type="Proteomes" id="UP000887566"/>
    </source>
</evidence>
<proteinExistence type="predicted"/>
<dbReference type="SMART" id="SM00558">
    <property type="entry name" value="JmjC"/>
    <property type="match status" value="1"/>
</dbReference>
<name>A0A914UIR9_9BILA</name>
<feature type="domain" description="JmjC" evidence="2">
    <location>
        <begin position="391"/>
        <end position="563"/>
    </location>
</feature>
<dbReference type="Pfam" id="PF13621">
    <property type="entry name" value="Cupin_8"/>
    <property type="match status" value="1"/>
</dbReference>
<dbReference type="AlphaFoldDB" id="A0A914UIR9"/>
<dbReference type="PANTHER" id="PTHR12461:SF83">
    <property type="entry name" value="JMJC DOMAIN-CONTAINING PROTEIN"/>
    <property type="match status" value="1"/>
</dbReference>
<keyword evidence="1" id="KW-0732">Signal</keyword>
<feature type="chain" id="PRO_5038124019" evidence="1">
    <location>
        <begin position="25"/>
        <end position="573"/>
    </location>
</feature>
<evidence type="ECO:0000256" key="1">
    <source>
        <dbReference type="SAM" id="SignalP"/>
    </source>
</evidence>
<protein>
    <submittedName>
        <fullName evidence="4">JmjC domain-containing protein</fullName>
    </submittedName>
</protein>
<feature type="signal peptide" evidence="1">
    <location>
        <begin position="1"/>
        <end position="24"/>
    </location>
</feature>
<dbReference type="SUPFAM" id="SSF51197">
    <property type="entry name" value="Clavaminate synthase-like"/>
    <property type="match status" value="1"/>
</dbReference>
<dbReference type="InterPro" id="IPR041667">
    <property type="entry name" value="Cupin_8"/>
</dbReference>
<dbReference type="PROSITE" id="PS51184">
    <property type="entry name" value="JMJC"/>
    <property type="match status" value="1"/>
</dbReference>